<evidence type="ECO:0000256" key="11">
    <source>
        <dbReference type="ARBA" id="ARBA00022833"/>
    </source>
</evidence>
<evidence type="ECO:0000256" key="14">
    <source>
        <dbReference type="ARBA" id="ARBA00049303"/>
    </source>
</evidence>
<evidence type="ECO:0000259" key="18">
    <source>
        <dbReference type="Pfam" id="PF21137"/>
    </source>
</evidence>
<keyword evidence="6 15" id="KW-0489">Methyltransferase</keyword>
<dbReference type="PANTHER" id="PTHR11006:SF116">
    <property type="entry name" value="PROTEIN METHYLTRANSFERASE"/>
    <property type="match status" value="1"/>
</dbReference>
<dbReference type="GO" id="GO:0005634">
    <property type="term" value="C:nucleus"/>
    <property type="evidence" value="ECO:0007669"/>
    <property type="project" value="UniProtKB-SubCell"/>
</dbReference>
<dbReference type="FunFam" id="3.40.50.150:FF:000034">
    <property type="entry name" value="Protein arginine N-methyltransferase 3"/>
    <property type="match status" value="1"/>
</dbReference>
<dbReference type="SUPFAM" id="SSF57667">
    <property type="entry name" value="beta-beta-alpha zinc fingers"/>
    <property type="match status" value="1"/>
</dbReference>
<dbReference type="OrthoDB" id="7848332at2759"/>
<dbReference type="CDD" id="cd02440">
    <property type="entry name" value="AdoMet_MTases"/>
    <property type="match status" value="1"/>
</dbReference>
<dbReference type="InParanoid" id="A0A0D2AB69"/>
<keyword evidence="7 15" id="KW-0808">Transferase</keyword>
<reference evidence="20 21" key="1">
    <citation type="submission" date="2015-01" db="EMBL/GenBank/DDBJ databases">
        <title>The Genome Sequence of Ochroconis gallopava CBS43764.</title>
        <authorList>
            <consortium name="The Broad Institute Genomics Platform"/>
            <person name="Cuomo C."/>
            <person name="de Hoog S."/>
            <person name="Gorbushina A."/>
            <person name="Stielow B."/>
            <person name="Teixiera M."/>
            <person name="Abouelleil A."/>
            <person name="Chapman S.B."/>
            <person name="Priest M."/>
            <person name="Young S.K."/>
            <person name="Wortman J."/>
            <person name="Nusbaum C."/>
            <person name="Birren B."/>
        </authorList>
    </citation>
    <scope>NUCLEOTIDE SEQUENCE [LARGE SCALE GENOMIC DNA]</scope>
    <source>
        <strain evidence="20 21">CBS 43764</strain>
    </source>
</reference>
<dbReference type="InterPro" id="IPR041698">
    <property type="entry name" value="Methyltransf_25"/>
</dbReference>
<sequence>MAAETKDSIDDLSSTSSLSERDDDDNGWEDAEPDEEKIQILSLFDDRIFNDAKSMLDYCKERYHFDFISVQKQHNLDFYQSIKLVNYIRAAVKEGNTRPDVDLVSNFADEKYLQPVLEDDALLFSLDDLSAEEANPESQENHTPEARIAELEAQLSVLQARFADFRAQVDQTLERRWTESNDISPVVEKAKASSGPDYEGDYFESYSYNAIHEEMLKDKVRTDAYRDFIYEHKHLFANKIVLDVGCGTGILSMFCARAGAARVIAVDNSDIIDKARAHVFANGLSDTITCLRGKIEEIVLPVEKVDVIVSEWMGYCLLFEAMLDSVLWARDRYLAPDGLMVPSHTVLRVAPLSDSEFVLDNVEFWKDVYGFDMSAMQEKIYEDVLVRQMPVTSLAGASFPFAVLDLHNVKTEQLVFTTPFEVSLLRDVDALDGFLIYFDTFFLTSRTAQLPSDAQAETWSSEGVAFTTGPQGKETHWRSGVMLIDRSKVVPTRAEKGAIIKGTIEYRKGRENSRGLEIDIKWLQAGAGRAAEQSWFLK</sequence>
<dbReference type="RefSeq" id="XP_016213872.1">
    <property type="nucleotide sequence ID" value="XM_016358254.1"/>
</dbReference>
<feature type="region of interest" description="Disordered" evidence="16">
    <location>
        <begin position="1"/>
        <end position="32"/>
    </location>
</feature>
<keyword evidence="10" id="KW-0863">Zinc-finger</keyword>
<evidence type="ECO:0000256" key="16">
    <source>
        <dbReference type="SAM" id="MobiDB-lite"/>
    </source>
</evidence>
<keyword evidence="11" id="KW-0862">Zinc</keyword>
<feature type="domain" description="Protein arginine N-methyltransferase" evidence="19">
    <location>
        <begin position="347"/>
        <end position="522"/>
    </location>
</feature>
<dbReference type="InterPro" id="IPR029063">
    <property type="entry name" value="SAM-dependent_MTases_sf"/>
</dbReference>
<dbReference type="GO" id="GO:0042054">
    <property type="term" value="F:histone methyltransferase activity"/>
    <property type="evidence" value="ECO:0007669"/>
    <property type="project" value="TreeGrafter"/>
</dbReference>
<keyword evidence="8 15" id="KW-0949">S-adenosyl-L-methionine</keyword>
<feature type="domain" description="Methyltransferase" evidence="17">
    <location>
        <begin position="241"/>
        <end position="338"/>
    </location>
</feature>
<dbReference type="InterPro" id="IPR055135">
    <property type="entry name" value="PRMT_dom"/>
</dbReference>
<keyword evidence="9" id="KW-0479">Metal-binding</keyword>
<dbReference type="GeneID" id="27312803"/>
<evidence type="ECO:0000256" key="3">
    <source>
        <dbReference type="ARBA" id="ARBA00011925"/>
    </source>
</evidence>
<feature type="domain" description="Protein arginine N-methyltransferase 3-like C2H2 zinc finger" evidence="18">
    <location>
        <begin position="71"/>
        <end position="115"/>
    </location>
</feature>
<dbReference type="SUPFAM" id="SSF53335">
    <property type="entry name" value="S-adenosyl-L-methionine-dependent methyltransferases"/>
    <property type="match status" value="1"/>
</dbReference>
<evidence type="ECO:0000256" key="6">
    <source>
        <dbReference type="ARBA" id="ARBA00022603"/>
    </source>
</evidence>
<dbReference type="InterPro" id="IPR036236">
    <property type="entry name" value="Znf_C2H2_sf"/>
</dbReference>
<dbReference type="InterPro" id="IPR049482">
    <property type="entry name" value="ANM3-like_C2H2_Zf"/>
</dbReference>
<dbReference type="Proteomes" id="UP000053259">
    <property type="component" value="Unassembled WGS sequence"/>
</dbReference>
<evidence type="ECO:0000313" key="21">
    <source>
        <dbReference type="Proteomes" id="UP000053259"/>
    </source>
</evidence>
<dbReference type="GO" id="GO:0032259">
    <property type="term" value="P:methylation"/>
    <property type="evidence" value="ECO:0007669"/>
    <property type="project" value="UniProtKB-KW"/>
</dbReference>
<evidence type="ECO:0000256" key="10">
    <source>
        <dbReference type="ARBA" id="ARBA00022771"/>
    </source>
</evidence>
<evidence type="ECO:0000256" key="13">
    <source>
        <dbReference type="ARBA" id="ARBA00047384"/>
    </source>
</evidence>
<evidence type="ECO:0000259" key="19">
    <source>
        <dbReference type="Pfam" id="PF22528"/>
    </source>
</evidence>
<dbReference type="GO" id="GO:0035242">
    <property type="term" value="F:protein-arginine omega-N asymmetric methyltransferase activity"/>
    <property type="evidence" value="ECO:0007669"/>
    <property type="project" value="UniProtKB-EC"/>
</dbReference>
<evidence type="ECO:0000256" key="5">
    <source>
        <dbReference type="ARBA" id="ARBA00022553"/>
    </source>
</evidence>
<dbReference type="STRING" id="253628.A0A0D2AB69"/>
<comment type="catalytic activity">
    <reaction evidence="14">
        <text>L-arginyl-[protein] + S-adenosyl-L-methionine = N(omega)-methyl-L-arginyl-[protein] + S-adenosyl-L-homocysteine + H(+)</text>
        <dbReference type="Rhea" id="RHEA:48100"/>
        <dbReference type="Rhea" id="RHEA-COMP:10532"/>
        <dbReference type="Rhea" id="RHEA-COMP:11990"/>
        <dbReference type="ChEBI" id="CHEBI:15378"/>
        <dbReference type="ChEBI" id="CHEBI:29965"/>
        <dbReference type="ChEBI" id="CHEBI:57856"/>
        <dbReference type="ChEBI" id="CHEBI:59789"/>
        <dbReference type="ChEBI" id="CHEBI:65280"/>
    </reaction>
    <physiologicalReaction direction="left-to-right" evidence="14">
        <dbReference type="Rhea" id="RHEA:48101"/>
    </physiologicalReaction>
</comment>
<evidence type="ECO:0000259" key="17">
    <source>
        <dbReference type="Pfam" id="PF13649"/>
    </source>
</evidence>
<comment type="subcellular location">
    <subcellularLocation>
        <location evidence="2">Cytoplasm</location>
        <location evidence="2">Cytosol</location>
    </subcellularLocation>
    <subcellularLocation>
        <location evidence="1">Nucleus</location>
    </subcellularLocation>
</comment>
<dbReference type="InterPro" id="IPR025799">
    <property type="entry name" value="Arg_MeTrfase"/>
</dbReference>
<evidence type="ECO:0000313" key="20">
    <source>
        <dbReference type="EMBL" id="KIW04003.1"/>
    </source>
</evidence>
<evidence type="ECO:0000256" key="4">
    <source>
        <dbReference type="ARBA" id="ARBA00022490"/>
    </source>
</evidence>
<evidence type="ECO:0000256" key="2">
    <source>
        <dbReference type="ARBA" id="ARBA00004514"/>
    </source>
</evidence>
<dbReference type="Pfam" id="PF22528">
    <property type="entry name" value="PRMT_C"/>
    <property type="match status" value="1"/>
</dbReference>
<name>A0A0D2AB69_9PEZI</name>
<dbReference type="GO" id="GO:0008270">
    <property type="term" value="F:zinc ion binding"/>
    <property type="evidence" value="ECO:0007669"/>
    <property type="project" value="UniProtKB-KW"/>
</dbReference>
<protein>
    <recommendedName>
        <fullName evidence="3">type I protein arginine methyltransferase</fullName>
        <ecNumber evidence="3">2.1.1.319</ecNumber>
    </recommendedName>
</protein>
<dbReference type="PROSITE" id="PS51678">
    <property type="entry name" value="SAM_MT_PRMT"/>
    <property type="match status" value="1"/>
</dbReference>
<evidence type="ECO:0000256" key="1">
    <source>
        <dbReference type="ARBA" id="ARBA00004123"/>
    </source>
</evidence>
<evidence type="ECO:0000256" key="12">
    <source>
        <dbReference type="ARBA" id="ARBA00023242"/>
    </source>
</evidence>
<dbReference type="HOGENOM" id="CLU_017375_6_0_1"/>
<evidence type="ECO:0000256" key="9">
    <source>
        <dbReference type="ARBA" id="ARBA00022723"/>
    </source>
</evidence>
<keyword evidence="5" id="KW-0597">Phosphoprotein</keyword>
<gene>
    <name evidence="20" type="ORF">PV09_04830</name>
</gene>
<keyword evidence="21" id="KW-1185">Reference proteome</keyword>
<dbReference type="EC" id="2.1.1.319" evidence="3"/>
<dbReference type="FunFam" id="2.70.160.11:FF:000016">
    <property type="entry name" value="Protein arginine methyltransferase RmtB"/>
    <property type="match status" value="1"/>
</dbReference>
<dbReference type="Pfam" id="PF13649">
    <property type="entry name" value="Methyltransf_25"/>
    <property type="match status" value="1"/>
</dbReference>
<evidence type="ECO:0000256" key="15">
    <source>
        <dbReference type="PROSITE-ProRule" id="PRU01015"/>
    </source>
</evidence>
<keyword evidence="4" id="KW-0963">Cytoplasm</keyword>
<dbReference type="VEuPathDB" id="FungiDB:PV09_04830"/>
<dbReference type="Pfam" id="PF21137">
    <property type="entry name" value="ANM3_C2H2_Zf"/>
    <property type="match status" value="1"/>
</dbReference>
<dbReference type="Gene3D" id="2.70.160.11">
    <property type="entry name" value="Hnrnp arginine n-methyltransferase1"/>
    <property type="match status" value="1"/>
</dbReference>
<dbReference type="AlphaFoldDB" id="A0A0D2AB69"/>
<dbReference type="PANTHER" id="PTHR11006">
    <property type="entry name" value="PROTEIN ARGININE N-METHYLTRANSFERASE"/>
    <property type="match status" value="1"/>
</dbReference>
<dbReference type="Gene3D" id="3.40.50.150">
    <property type="entry name" value="Vaccinia Virus protein VP39"/>
    <property type="match status" value="1"/>
</dbReference>
<keyword evidence="12" id="KW-0539">Nucleus</keyword>
<comment type="catalytic activity">
    <reaction evidence="13">
        <text>L-arginyl-[protein] + 2 S-adenosyl-L-methionine = N(omega),N(omega)-dimethyl-L-arginyl-[protein] + 2 S-adenosyl-L-homocysteine + 2 H(+)</text>
        <dbReference type="Rhea" id="RHEA:48096"/>
        <dbReference type="Rhea" id="RHEA-COMP:10532"/>
        <dbReference type="Rhea" id="RHEA-COMP:11991"/>
        <dbReference type="ChEBI" id="CHEBI:15378"/>
        <dbReference type="ChEBI" id="CHEBI:29965"/>
        <dbReference type="ChEBI" id="CHEBI:57856"/>
        <dbReference type="ChEBI" id="CHEBI:59789"/>
        <dbReference type="ChEBI" id="CHEBI:61897"/>
        <dbReference type="EC" id="2.1.1.319"/>
    </reaction>
    <physiologicalReaction direction="left-to-right" evidence="13">
        <dbReference type="Rhea" id="RHEA:48097"/>
    </physiologicalReaction>
</comment>
<proteinExistence type="predicted"/>
<dbReference type="EMBL" id="KN847542">
    <property type="protein sequence ID" value="KIW04003.1"/>
    <property type="molecule type" value="Genomic_DNA"/>
</dbReference>
<evidence type="ECO:0000256" key="7">
    <source>
        <dbReference type="ARBA" id="ARBA00022679"/>
    </source>
</evidence>
<feature type="compositionally biased region" description="Acidic residues" evidence="16">
    <location>
        <begin position="21"/>
        <end position="32"/>
    </location>
</feature>
<accession>A0A0D2AB69</accession>
<organism evidence="20 21">
    <name type="scientific">Verruconis gallopava</name>
    <dbReference type="NCBI Taxonomy" id="253628"/>
    <lineage>
        <taxon>Eukaryota</taxon>
        <taxon>Fungi</taxon>
        <taxon>Dikarya</taxon>
        <taxon>Ascomycota</taxon>
        <taxon>Pezizomycotina</taxon>
        <taxon>Dothideomycetes</taxon>
        <taxon>Pleosporomycetidae</taxon>
        <taxon>Venturiales</taxon>
        <taxon>Sympoventuriaceae</taxon>
        <taxon>Verruconis</taxon>
    </lineage>
</organism>
<evidence type="ECO:0000256" key="8">
    <source>
        <dbReference type="ARBA" id="ARBA00022691"/>
    </source>
</evidence>
<dbReference type="GO" id="GO:0005829">
    <property type="term" value="C:cytosol"/>
    <property type="evidence" value="ECO:0007669"/>
    <property type="project" value="UniProtKB-SubCell"/>
</dbReference>